<proteinExistence type="predicted"/>
<dbReference type="InterPro" id="IPR036514">
    <property type="entry name" value="SGNH_hydro_sf"/>
</dbReference>
<evidence type="ECO:0000256" key="1">
    <source>
        <dbReference type="SAM" id="Phobius"/>
    </source>
</evidence>
<reference evidence="2" key="1">
    <citation type="journal article" date="2020" name="Nature">
        <title>Giant virus diversity and host interactions through global metagenomics.</title>
        <authorList>
            <person name="Schulz F."/>
            <person name="Roux S."/>
            <person name="Paez-Espino D."/>
            <person name="Jungbluth S."/>
            <person name="Walsh D.A."/>
            <person name="Denef V.J."/>
            <person name="McMahon K.D."/>
            <person name="Konstantinidis K.T."/>
            <person name="Eloe-Fadrosh E.A."/>
            <person name="Kyrpides N.C."/>
            <person name="Woyke T."/>
        </authorList>
    </citation>
    <scope>NUCLEOTIDE SEQUENCE</scope>
    <source>
        <strain evidence="2">GVMAG-M-3300023184-72</strain>
    </source>
</reference>
<dbReference type="SUPFAM" id="SSF52266">
    <property type="entry name" value="SGNH hydrolase"/>
    <property type="match status" value="1"/>
</dbReference>
<accession>A0A6C0IFA4</accession>
<dbReference type="EMBL" id="MN740163">
    <property type="protein sequence ID" value="QHT91155.1"/>
    <property type="molecule type" value="Genomic_DNA"/>
</dbReference>
<organism evidence="2">
    <name type="scientific">viral metagenome</name>
    <dbReference type="NCBI Taxonomy" id="1070528"/>
    <lineage>
        <taxon>unclassified sequences</taxon>
        <taxon>metagenomes</taxon>
        <taxon>organismal metagenomes</taxon>
    </lineage>
</organism>
<evidence type="ECO:0000313" key="2">
    <source>
        <dbReference type="EMBL" id="QHT91155.1"/>
    </source>
</evidence>
<name>A0A6C0IFA4_9ZZZZ</name>
<feature type="transmembrane region" description="Helical" evidence="1">
    <location>
        <begin position="6"/>
        <end position="24"/>
    </location>
</feature>
<dbReference type="AlphaFoldDB" id="A0A6C0IFA4"/>
<keyword evidence="1" id="KW-0472">Membrane</keyword>
<keyword evidence="1" id="KW-0812">Transmembrane</keyword>
<protein>
    <recommendedName>
        <fullName evidence="3">SGNH hydrolase-type esterase domain-containing protein</fullName>
    </recommendedName>
</protein>
<sequence>MKYFYLYIFMLCCFILAVSYYNTYTRTSIESFNSSKQTIVLLGDSILKNNAYTSNGKSIEELLQERTKGKTYCFAMDDSKINDVYNQIGNIPENLNNAHTTIFLSVGGNNILAKYKENINENNTNDLNSIFKSYVHLVQSIQSKMNKTKIILLDIYYPNDSNYKKYNDLINEWNEFIYEYAANPKNNIDGVLRISSIIRKPEDFTQEIEPSNSGGVKIVDAILTF</sequence>
<dbReference type="Gene3D" id="3.40.50.1110">
    <property type="entry name" value="SGNH hydrolase"/>
    <property type="match status" value="1"/>
</dbReference>
<keyword evidence="1" id="KW-1133">Transmembrane helix</keyword>
<evidence type="ECO:0008006" key="3">
    <source>
        <dbReference type="Google" id="ProtNLM"/>
    </source>
</evidence>